<sequence length="63" mass="7036">MRLTPALNALTTATPVHPLRDQNPLRNQNPLRDQNLLWGWGFVWGWGWGLLEDEVGVGAADAE</sequence>
<name>A0ABN0QL36_MYCUL</name>
<protein>
    <submittedName>
        <fullName evidence="1">Uncharacterized protein</fullName>
    </submittedName>
</protein>
<reference evidence="1 2" key="1">
    <citation type="submission" date="2014-01" db="EMBL/GenBank/DDBJ databases">
        <authorList>
            <person name="Dobos K."/>
            <person name="Lenaerts A."/>
            <person name="Ordway D."/>
            <person name="DeGroote M.A."/>
            <person name="Parker T."/>
            <person name="Sizemore C."/>
            <person name="Tallon L.J."/>
            <person name="Sadzewicz L.K."/>
            <person name="Sengamalay N."/>
            <person name="Fraser C.M."/>
            <person name="Hine E."/>
            <person name="Shefchek K.A."/>
            <person name="Das S.P."/>
            <person name="Tettelin H."/>
        </authorList>
    </citation>
    <scope>NUCLEOTIDE SEQUENCE [LARGE SCALE GENOMIC DNA]</scope>
    <source>
        <strain evidence="1 2">Harvey</strain>
    </source>
</reference>
<gene>
    <name evidence="1" type="ORF">I551_8227</name>
</gene>
<dbReference type="EMBL" id="JAOL01000197">
    <property type="protein sequence ID" value="EUA85338.1"/>
    <property type="molecule type" value="Genomic_DNA"/>
</dbReference>
<proteinExistence type="predicted"/>
<organism evidence="1 2">
    <name type="scientific">Mycobacterium ulcerans str. Harvey</name>
    <dbReference type="NCBI Taxonomy" id="1299332"/>
    <lineage>
        <taxon>Bacteria</taxon>
        <taxon>Bacillati</taxon>
        <taxon>Actinomycetota</taxon>
        <taxon>Actinomycetes</taxon>
        <taxon>Mycobacteriales</taxon>
        <taxon>Mycobacteriaceae</taxon>
        <taxon>Mycobacterium</taxon>
        <taxon>Mycobacterium ulcerans group</taxon>
    </lineage>
</organism>
<comment type="caution">
    <text evidence="1">The sequence shown here is derived from an EMBL/GenBank/DDBJ whole genome shotgun (WGS) entry which is preliminary data.</text>
</comment>
<accession>A0ABN0QL36</accession>
<evidence type="ECO:0000313" key="1">
    <source>
        <dbReference type="EMBL" id="EUA85338.1"/>
    </source>
</evidence>
<evidence type="ECO:0000313" key="2">
    <source>
        <dbReference type="Proteomes" id="UP000020681"/>
    </source>
</evidence>
<dbReference type="Proteomes" id="UP000020681">
    <property type="component" value="Unassembled WGS sequence"/>
</dbReference>
<keyword evidence="2" id="KW-1185">Reference proteome</keyword>